<dbReference type="SUPFAM" id="SSF54637">
    <property type="entry name" value="Thioesterase/thiol ester dehydrase-isomerase"/>
    <property type="match status" value="1"/>
</dbReference>
<dbReference type="Pfam" id="PF03061">
    <property type="entry name" value="4HBT"/>
    <property type="match status" value="1"/>
</dbReference>
<keyword evidence="2" id="KW-0378">Hydrolase</keyword>
<dbReference type="Proteomes" id="UP000006746">
    <property type="component" value="Unassembled WGS sequence"/>
</dbReference>
<dbReference type="InterPro" id="IPR014166">
    <property type="entry name" value="Tol-Pal_acyl-CoA_thioesterase"/>
</dbReference>
<comment type="caution">
    <text evidence="4">The sequence shown here is derived from an EMBL/GenBank/DDBJ whole genome shotgun (WGS) entry which is preliminary data.</text>
</comment>
<dbReference type="STRING" id="1207063.P24_18656"/>
<comment type="similarity">
    <text evidence="1">Belongs to the 4-hydroxybenzoyl-CoA thioesterase family.</text>
</comment>
<dbReference type="AlphaFoldDB" id="K2IBN6"/>
<dbReference type="PANTHER" id="PTHR31793:SF37">
    <property type="entry name" value="ACYL-COA THIOESTER HYDROLASE YBGC"/>
    <property type="match status" value="1"/>
</dbReference>
<dbReference type="PIRSF" id="PIRSF003230">
    <property type="entry name" value="YbgC"/>
    <property type="match status" value="1"/>
</dbReference>
<evidence type="ECO:0000313" key="5">
    <source>
        <dbReference type="Proteomes" id="UP000006746"/>
    </source>
</evidence>
<dbReference type="Gene3D" id="3.10.129.10">
    <property type="entry name" value="Hotdog Thioesterase"/>
    <property type="match status" value="1"/>
</dbReference>
<name>K2IBN6_9PROT</name>
<evidence type="ECO:0000256" key="2">
    <source>
        <dbReference type="ARBA" id="ARBA00022801"/>
    </source>
</evidence>
<keyword evidence="5" id="KW-1185">Reference proteome</keyword>
<feature type="domain" description="Thioesterase" evidence="3">
    <location>
        <begin position="34"/>
        <end position="115"/>
    </location>
</feature>
<dbReference type="NCBIfam" id="TIGR00051">
    <property type="entry name" value="YbgC/FadM family acyl-CoA thioesterase"/>
    <property type="match status" value="1"/>
</dbReference>
<dbReference type="FunFam" id="3.10.129.10:FF:000004">
    <property type="entry name" value="Tol-pal system-associated acyl-CoA thioesterase"/>
    <property type="match status" value="1"/>
</dbReference>
<dbReference type="InterPro" id="IPR008272">
    <property type="entry name" value="HB-CoA_thioesterase_AS"/>
</dbReference>
<reference evidence="4 5" key="1">
    <citation type="journal article" date="2012" name="J. Bacteriol.">
        <title>Genome Sequence of Oceanibaculum indicum Type Strain P24.</title>
        <authorList>
            <person name="Lai Q."/>
            <person name="Shao Z."/>
        </authorList>
    </citation>
    <scope>NUCLEOTIDE SEQUENCE [LARGE SCALE GENOMIC DNA]</scope>
    <source>
        <strain evidence="4 5">P24</strain>
    </source>
</reference>
<dbReference type="GO" id="GO:0047617">
    <property type="term" value="F:fatty acyl-CoA hydrolase activity"/>
    <property type="evidence" value="ECO:0007669"/>
    <property type="project" value="TreeGrafter"/>
</dbReference>
<protein>
    <submittedName>
        <fullName evidence="4">Thioesterase</fullName>
    </submittedName>
</protein>
<dbReference type="PANTHER" id="PTHR31793">
    <property type="entry name" value="4-HYDROXYBENZOYL-COA THIOESTERASE FAMILY MEMBER"/>
    <property type="match status" value="1"/>
</dbReference>
<accession>K2IBN6</accession>
<sequence>MSDPVPSAAAFVEGPDGRRHRLPVRIYYEDTDAGGIVYHANYLRYAERARSEMLRDMGFGQAELRDQHGIAFAVRGCTIDYVAPARLDDLLWVETRVLSVGGATIEAEQRVERDGALLVRMHIRLACLGAGLRPARLPTVLRDAMQALLHPTSAIFVMTLLAS</sequence>
<dbReference type="InterPro" id="IPR050563">
    <property type="entry name" value="4-hydroxybenzoyl-CoA_TE"/>
</dbReference>
<dbReference type="RefSeq" id="WP_008946330.1">
    <property type="nucleotide sequence ID" value="NZ_AMRL01000049.1"/>
</dbReference>
<dbReference type="CDD" id="cd00586">
    <property type="entry name" value="4HBT"/>
    <property type="match status" value="1"/>
</dbReference>
<dbReference type="InterPro" id="IPR006683">
    <property type="entry name" value="Thioestr_dom"/>
</dbReference>
<dbReference type="eggNOG" id="COG0824">
    <property type="taxonomic scope" value="Bacteria"/>
</dbReference>
<dbReference type="InterPro" id="IPR029069">
    <property type="entry name" value="HotDog_dom_sf"/>
</dbReference>
<evidence type="ECO:0000256" key="1">
    <source>
        <dbReference type="ARBA" id="ARBA00005953"/>
    </source>
</evidence>
<dbReference type="NCBIfam" id="TIGR02799">
    <property type="entry name" value="thio_ybgC"/>
    <property type="match status" value="1"/>
</dbReference>
<proteinExistence type="inferred from homology"/>
<evidence type="ECO:0000259" key="3">
    <source>
        <dbReference type="Pfam" id="PF03061"/>
    </source>
</evidence>
<gene>
    <name evidence="4" type="ORF">P24_18656</name>
</gene>
<organism evidence="4 5">
    <name type="scientific">Oceanibaculum indicum P24</name>
    <dbReference type="NCBI Taxonomy" id="1207063"/>
    <lineage>
        <taxon>Bacteria</taxon>
        <taxon>Pseudomonadati</taxon>
        <taxon>Pseudomonadota</taxon>
        <taxon>Alphaproteobacteria</taxon>
        <taxon>Rhodospirillales</taxon>
        <taxon>Oceanibaculaceae</taxon>
        <taxon>Oceanibaculum</taxon>
    </lineage>
</organism>
<dbReference type="PROSITE" id="PS01328">
    <property type="entry name" value="4HBCOA_THIOESTERASE"/>
    <property type="match status" value="1"/>
</dbReference>
<dbReference type="EMBL" id="AMRL01000049">
    <property type="protein sequence ID" value="EKE67316.1"/>
    <property type="molecule type" value="Genomic_DNA"/>
</dbReference>
<dbReference type="PATRIC" id="fig|1207063.3.peg.3733"/>
<evidence type="ECO:0000313" key="4">
    <source>
        <dbReference type="EMBL" id="EKE67316.1"/>
    </source>
</evidence>
<dbReference type="InterPro" id="IPR006684">
    <property type="entry name" value="YbgC/YbaW"/>
</dbReference>